<dbReference type="EMBL" id="JACHVU010000001">
    <property type="protein sequence ID" value="MBB2989030.1"/>
    <property type="molecule type" value="Genomic_DNA"/>
</dbReference>
<keyword evidence="2" id="KW-0812">Transmembrane</keyword>
<feature type="region of interest" description="Disordered" evidence="1">
    <location>
        <begin position="1"/>
        <end position="22"/>
    </location>
</feature>
<keyword evidence="4" id="KW-1185">Reference proteome</keyword>
<accession>A0A839PYD4</accession>
<dbReference type="RefSeq" id="WP_183466300.1">
    <property type="nucleotide sequence ID" value="NZ_JACHVU010000001.1"/>
</dbReference>
<evidence type="ECO:0000256" key="2">
    <source>
        <dbReference type="SAM" id="Phobius"/>
    </source>
</evidence>
<sequence length="213" mass="21568">MSSDTGSTIDGDPAELDDATSTRVRRELALLGSEAPAPDVPGDVTARIGAALRAAPRPDAAHSAGPRRLSNAQRAGLGVGVGAAVLAVAVGAAALVDEPEPRFPRGPTASQITADRPARAAFPLTDDELRNVLASPSDLGPFTDPARRADCLSGLGHPPGVDVVGGRRVEMAGTAAVVLLLPAPEPQRAVAVAVDQTCSAARPGLLAETVFDR</sequence>
<organism evidence="3 4">
    <name type="scientific">Mycolicibacterium iranicum</name>
    <name type="common">Mycobacterium iranicum</name>
    <dbReference type="NCBI Taxonomy" id="912594"/>
    <lineage>
        <taxon>Bacteria</taxon>
        <taxon>Bacillati</taxon>
        <taxon>Actinomycetota</taxon>
        <taxon>Actinomycetes</taxon>
        <taxon>Mycobacteriales</taxon>
        <taxon>Mycobacteriaceae</taxon>
        <taxon>Mycolicibacterium</taxon>
    </lineage>
</organism>
<name>A0A839PYD4_MYCIR</name>
<comment type="caution">
    <text evidence="3">The sequence shown here is derived from an EMBL/GenBank/DDBJ whole genome shotgun (WGS) entry which is preliminary data.</text>
</comment>
<feature type="transmembrane region" description="Helical" evidence="2">
    <location>
        <begin position="75"/>
        <end position="96"/>
    </location>
</feature>
<dbReference type="Proteomes" id="UP000550501">
    <property type="component" value="Unassembled WGS sequence"/>
</dbReference>
<proteinExistence type="predicted"/>
<evidence type="ECO:0008006" key="5">
    <source>
        <dbReference type="Google" id="ProtNLM"/>
    </source>
</evidence>
<dbReference type="AlphaFoldDB" id="A0A839PYD4"/>
<reference evidence="3 4" key="1">
    <citation type="submission" date="2020-08" db="EMBL/GenBank/DDBJ databases">
        <title>The Agave Microbiome: Exploring the role of microbial communities in plant adaptations to desert environments.</title>
        <authorList>
            <person name="Partida-Martinez L.P."/>
        </authorList>
    </citation>
    <scope>NUCLEOTIDE SEQUENCE [LARGE SCALE GENOMIC DNA]</scope>
    <source>
        <strain evidence="3 4">AT2.18</strain>
    </source>
</reference>
<gene>
    <name evidence="3" type="ORF">FHR72_000487</name>
</gene>
<evidence type="ECO:0000256" key="1">
    <source>
        <dbReference type="SAM" id="MobiDB-lite"/>
    </source>
</evidence>
<protein>
    <recommendedName>
        <fullName evidence="5">Anti-sigma-M factor RsmA</fullName>
    </recommendedName>
</protein>
<keyword evidence="2" id="KW-1133">Transmembrane helix</keyword>
<evidence type="ECO:0000313" key="3">
    <source>
        <dbReference type="EMBL" id="MBB2989030.1"/>
    </source>
</evidence>
<keyword evidence="2" id="KW-0472">Membrane</keyword>
<evidence type="ECO:0000313" key="4">
    <source>
        <dbReference type="Proteomes" id="UP000550501"/>
    </source>
</evidence>